<comment type="subcellular location">
    <subcellularLocation>
        <location evidence="2">Secreted</location>
    </subcellularLocation>
</comment>
<dbReference type="Proteomes" id="UP001201262">
    <property type="component" value="Unassembled WGS sequence"/>
</dbReference>
<comment type="catalytic activity">
    <reaction evidence="1">
        <text>Random endo-hydrolysis of N-acetyl-beta-D-glucosaminide (1-&gt;4)-beta-linkages in chitin and chitodextrins.</text>
        <dbReference type="EC" id="3.2.1.14"/>
    </reaction>
</comment>
<dbReference type="InterPro" id="IPR050314">
    <property type="entry name" value="Glycosyl_Hydrlase_18"/>
</dbReference>
<evidence type="ECO:0000256" key="2">
    <source>
        <dbReference type="ARBA" id="ARBA00004613"/>
    </source>
</evidence>
<evidence type="ECO:0000313" key="15">
    <source>
        <dbReference type="Proteomes" id="UP001201262"/>
    </source>
</evidence>
<dbReference type="FunFam" id="3.20.20.80:FF:000075">
    <property type="entry name" value="Sporulation-specific chitinase"/>
    <property type="match status" value="1"/>
</dbReference>
<dbReference type="InterPro" id="IPR029070">
    <property type="entry name" value="Chitinase_insertion_sf"/>
</dbReference>
<sequence>MKTVSAATVLSLSWLAHSATALPSSSVAVSATSTSVVPTATATSGFRSVAYFADWDIYSSINFFPQNITASTLSHLIYCFANVNSTTGSVGLSDVWADLQFPYPGDNSSDTSAVAGNVKQLYLMKQQNRNLKTLLSIGGATYSTNFANFTLTQEGRQTFAQSAVELVQNLGFDGIDIDWEYPTDQAHAEAFTRLLEEVRTALDNYSDQWANNTNLLLSVAAPAGASSYQVMDLAGMDKYLDMWNLMAYDYAGSWSDNSGDLANVYASKSDPNSTPTNTDDAITYYLSQGISASKINLGMPIYARTFPDTTGLGQPFNKTAAAEVNYNAIDTTNANITELTDVLASYSYNSSSDGTLYSFDTPNIAKLKTEYAQSKGLGGAMFWEISGDKVGEESIIGTVVNAVGGSTALDQSQNLLSYPNSNYTNLRNQMGN</sequence>
<proteinExistence type="inferred from homology"/>
<keyword evidence="15" id="KW-1185">Reference proteome</keyword>
<evidence type="ECO:0000256" key="1">
    <source>
        <dbReference type="ARBA" id="ARBA00000822"/>
    </source>
</evidence>
<dbReference type="PROSITE" id="PS51910">
    <property type="entry name" value="GH18_2"/>
    <property type="match status" value="1"/>
</dbReference>
<dbReference type="GO" id="GO:0000272">
    <property type="term" value="P:polysaccharide catabolic process"/>
    <property type="evidence" value="ECO:0007669"/>
    <property type="project" value="UniProtKB-KW"/>
</dbReference>
<feature type="signal peptide" evidence="12">
    <location>
        <begin position="1"/>
        <end position="21"/>
    </location>
</feature>
<evidence type="ECO:0000256" key="9">
    <source>
        <dbReference type="ARBA" id="ARBA00023295"/>
    </source>
</evidence>
<dbReference type="SUPFAM" id="SSF51445">
    <property type="entry name" value="(Trans)glycosidases"/>
    <property type="match status" value="1"/>
</dbReference>
<keyword evidence="10" id="KW-0624">Polysaccharide degradation</keyword>
<evidence type="ECO:0000256" key="7">
    <source>
        <dbReference type="ARBA" id="ARBA00023024"/>
    </source>
</evidence>
<keyword evidence="8" id="KW-0119">Carbohydrate metabolism</keyword>
<keyword evidence="7" id="KW-0146">Chitin degradation</keyword>
<dbReference type="InterPro" id="IPR001223">
    <property type="entry name" value="Glyco_hydro18_cat"/>
</dbReference>
<dbReference type="GO" id="GO:0006032">
    <property type="term" value="P:chitin catabolic process"/>
    <property type="evidence" value="ECO:0007669"/>
    <property type="project" value="UniProtKB-KW"/>
</dbReference>
<evidence type="ECO:0000256" key="8">
    <source>
        <dbReference type="ARBA" id="ARBA00023277"/>
    </source>
</evidence>
<keyword evidence="12" id="KW-0732">Signal</keyword>
<dbReference type="Gene3D" id="3.20.20.80">
    <property type="entry name" value="Glycosidases"/>
    <property type="match status" value="1"/>
</dbReference>
<organism evidence="14 15">
    <name type="scientific">Talaromyces proteolyticus</name>
    <dbReference type="NCBI Taxonomy" id="1131652"/>
    <lineage>
        <taxon>Eukaryota</taxon>
        <taxon>Fungi</taxon>
        <taxon>Dikarya</taxon>
        <taxon>Ascomycota</taxon>
        <taxon>Pezizomycotina</taxon>
        <taxon>Eurotiomycetes</taxon>
        <taxon>Eurotiomycetidae</taxon>
        <taxon>Eurotiales</taxon>
        <taxon>Trichocomaceae</taxon>
        <taxon>Talaromyces</taxon>
        <taxon>Talaromyces sect. Bacilispori</taxon>
    </lineage>
</organism>
<keyword evidence="9 11" id="KW-0326">Glycosidase</keyword>
<dbReference type="GeneID" id="70251405"/>
<dbReference type="GO" id="GO:0008061">
    <property type="term" value="F:chitin binding"/>
    <property type="evidence" value="ECO:0007669"/>
    <property type="project" value="InterPro"/>
</dbReference>
<evidence type="ECO:0000256" key="4">
    <source>
        <dbReference type="ARBA" id="ARBA00012729"/>
    </source>
</evidence>
<dbReference type="EMBL" id="JAJTJA010000013">
    <property type="protein sequence ID" value="KAH8690528.1"/>
    <property type="molecule type" value="Genomic_DNA"/>
</dbReference>
<evidence type="ECO:0000256" key="5">
    <source>
        <dbReference type="ARBA" id="ARBA00022525"/>
    </source>
</evidence>
<dbReference type="CDD" id="cd06548">
    <property type="entry name" value="GH18_chitinase"/>
    <property type="match status" value="1"/>
</dbReference>
<dbReference type="AlphaFoldDB" id="A0AAD4KGF8"/>
<dbReference type="InterPro" id="IPR017853">
    <property type="entry name" value="GH"/>
</dbReference>
<dbReference type="Pfam" id="PF00704">
    <property type="entry name" value="Glyco_hydro_18"/>
    <property type="match status" value="1"/>
</dbReference>
<feature type="domain" description="GH18" evidence="13">
    <location>
        <begin position="46"/>
        <end position="406"/>
    </location>
</feature>
<evidence type="ECO:0000256" key="12">
    <source>
        <dbReference type="SAM" id="SignalP"/>
    </source>
</evidence>
<dbReference type="PANTHER" id="PTHR11177">
    <property type="entry name" value="CHITINASE"/>
    <property type="match status" value="1"/>
</dbReference>
<gene>
    <name evidence="14" type="ORF">BGW36DRAFT_432326</name>
</gene>
<dbReference type="InterPro" id="IPR011583">
    <property type="entry name" value="Chitinase_II/V-like_cat"/>
</dbReference>
<feature type="chain" id="PRO_5042176005" description="chitinase" evidence="12">
    <location>
        <begin position="22"/>
        <end position="432"/>
    </location>
</feature>
<evidence type="ECO:0000259" key="13">
    <source>
        <dbReference type="PROSITE" id="PS51910"/>
    </source>
</evidence>
<keyword evidence="6 11" id="KW-0378">Hydrolase</keyword>
<dbReference type="EC" id="3.2.1.14" evidence="4"/>
<protein>
    <recommendedName>
        <fullName evidence="4">chitinase</fullName>
        <ecNumber evidence="4">3.2.1.14</ecNumber>
    </recommendedName>
</protein>
<dbReference type="InterPro" id="IPR001579">
    <property type="entry name" value="Glyco_hydro_18_chit_AS"/>
</dbReference>
<keyword evidence="5" id="KW-0964">Secreted</keyword>
<dbReference type="PANTHER" id="PTHR11177:SF317">
    <property type="entry name" value="CHITINASE 12-RELATED"/>
    <property type="match status" value="1"/>
</dbReference>
<comment type="similarity">
    <text evidence="3">Belongs to the glycosyl hydrolase 18 family. Chitinase class V subfamily.</text>
</comment>
<evidence type="ECO:0000256" key="11">
    <source>
        <dbReference type="RuleBase" id="RU000489"/>
    </source>
</evidence>
<dbReference type="RefSeq" id="XP_046066724.1">
    <property type="nucleotide sequence ID" value="XM_046221118.1"/>
</dbReference>
<accession>A0AAD4KGF8</accession>
<evidence type="ECO:0000313" key="14">
    <source>
        <dbReference type="EMBL" id="KAH8690528.1"/>
    </source>
</evidence>
<evidence type="ECO:0000256" key="10">
    <source>
        <dbReference type="ARBA" id="ARBA00023326"/>
    </source>
</evidence>
<dbReference type="Gene3D" id="3.10.50.10">
    <property type="match status" value="1"/>
</dbReference>
<evidence type="ECO:0000256" key="6">
    <source>
        <dbReference type="ARBA" id="ARBA00022801"/>
    </source>
</evidence>
<evidence type="ECO:0000256" key="3">
    <source>
        <dbReference type="ARBA" id="ARBA00008682"/>
    </source>
</evidence>
<comment type="caution">
    <text evidence="14">The sequence shown here is derived from an EMBL/GenBank/DDBJ whole genome shotgun (WGS) entry which is preliminary data.</text>
</comment>
<dbReference type="GO" id="GO:0005576">
    <property type="term" value="C:extracellular region"/>
    <property type="evidence" value="ECO:0007669"/>
    <property type="project" value="UniProtKB-SubCell"/>
</dbReference>
<name>A0AAD4KGF8_9EURO</name>
<dbReference type="PROSITE" id="PS01095">
    <property type="entry name" value="GH18_1"/>
    <property type="match status" value="1"/>
</dbReference>
<reference evidence="14" key="1">
    <citation type="submission" date="2021-12" db="EMBL/GenBank/DDBJ databases">
        <title>Convergent genome expansion in fungi linked to evolution of root-endophyte symbiosis.</title>
        <authorList>
            <consortium name="DOE Joint Genome Institute"/>
            <person name="Ke Y.-H."/>
            <person name="Bonito G."/>
            <person name="Liao H.-L."/>
            <person name="Looney B."/>
            <person name="Rojas-Flechas A."/>
            <person name="Nash J."/>
            <person name="Hameed K."/>
            <person name="Schadt C."/>
            <person name="Martin F."/>
            <person name="Crous P.W."/>
            <person name="Miettinen O."/>
            <person name="Magnuson J.K."/>
            <person name="Labbe J."/>
            <person name="Jacobson D."/>
            <person name="Doktycz M.J."/>
            <person name="Veneault-Fourrey C."/>
            <person name="Kuo A."/>
            <person name="Mondo S."/>
            <person name="Calhoun S."/>
            <person name="Riley R."/>
            <person name="Ohm R."/>
            <person name="LaButti K."/>
            <person name="Andreopoulos B."/>
            <person name="Pangilinan J."/>
            <person name="Nolan M."/>
            <person name="Tritt A."/>
            <person name="Clum A."/>
            <person name="Lipzen A."/>
            <person name="Daum C."/>
            <person name="Barry K."/>
            <person name="Grigoriev I.V."/>
            <person name="Vilgalys R."/>
        </authorList>
    </citation>
    <scope>NUCLEOTIDE SEQUENCE</scope>
    <source>
        <strain evidence="14">PMI_201</strain>
    </source>
</reference>
<dbReference type="GO" id="GO:0008843">
    <property type="term" value="F:endochitinase activity"/>
    <property type="evidence" value="ECO:0007669"/>
    <property type="project" value="UniProtKB-EC"/>
</dbReference>
<dbReference type="SMART" id="SM00636">
    <property type="entry name" value="Glyco_18"/>
    <property type="match status" value="1"/>
</dbReference>